<keyword evidence="3" id="KW-0949">S-adenosyl-L-methionine</keyword>
<keyword evidence="1 5" id="KW-0489">Methyltransferase</keyword>
<dbReference type="PANTHER" id="PTHR43464">
    <property type="entry name" value="METHYLTRANSFERASE"/>
    <property type="match status" value="1"/>
</dbReference>
<sequence length="198" mass="21334">MATWTDLIQQNPHHSENYAQRWRSFAAEGRDIDGEARLIDALAPRHARILDAGCGTGRVGGYLAQRGHDVTGCDLDPVLIGYAQQDYPNANWHVGDLCTDPIPGGEYDIIVSAGNVMGFLPESGRLAALRAIAEALRPTGRAVIGFGAGRGWAFPDFLSDAARAGLELQSAFSSWELHPFSPDSDFLVALFIPATSLK</sequence>
<dbReference type="EMBL" id="JAVDYF010000001">
    <property type="protein sequence ID" value="MDR7353527.1"/>
    <property type="molecule type" value="Genomic_DNA"/>
</dbReference>
<evidence type="ECO:0000259" key="4">
    <source>
        <dbReference type="Pfam" id="PF13649"/>
    </source>
</evidence>
<evidence type="ECO:0000313" key="6">
    <source>
        <dbReference type="Proteomes" id="UP001183619"/>
    </source>
</evidence>
<keyword evidence="2" id="KW-0808">Transferase</keyword>
<dbReference type="RefSeq" id="WP_277105349.1">
    <property type="nucleotide sequence ID" value="NZ_BAAAJS010000073.1"/>
</dbReference>
<dbReference type="GO" id="GO:0032259">
    <property type="term" value="P:methylation"/>
    <property type="evidence" value="ECO:0007669"/>
    <property type="project" value="UniProtKB-KW"/>
</dbReference>
<reference evidence="5 6" key="1">
    <citation type="submission" date="2023-07" db="EMBL/GenBank/DDBJ databases">
        <title>Sequencing the genomes of 1000 actinobacteria strains.</title>
        <authorList>
            <person name="Klenk H.-P."/>
        </authorList>
    </citation>
    <scope>NUCLEOTIDE SEQUENCE [LARGE SCALE GENOMIC DNA]</scope>
    <source>
        <strain evidence="5 6">DSM 44508</strain>
    </source>
</reference>
<dbReference type="InterPro" id="IPR029063">
    <property type="entry name" value="SAM-dependent_MTases_sf"/>
</dbReference>
<dbReference type="Pfam" id="PF13649">
    <property type="entry name" value="Methyltransf_25"/>
    <property type="match status" value="1"/>
</dbReference>
<name>A0ABU2B4I9_9CORY</name>
<accession>A0ABU2B4I9</accession>
<protein>
    <submittedName>
        <fullName evidence="5">SAM-dependent methyltransferase</fullName>
    </submittedName>
</protein>
<dbReference type="GO" id="GO:0008168">
    <property type="term" value="F:methyltransferase activity"/>
    <property type="evidence" value="ECO:0007669"/>
    <property type="project" value="UniProtKB-KW"/>
</dbReference>
<dbReference type="PANTHER" id="PTHR43464:SF19">
    <property type="entry name" value="UBIQUINONE BIOSYNTHESIS O-METHYLTRANSFERASE, MITOCHONDRIAL"/>
    <property type="match status" value="1"/>
</dbReference>
<evidence type="ECO:0000256" key="2">
    <source>
        <dbReference type="ARBA" id="ARBA00022679"/>
    </source>
</evidence>
<feature type="domain" description="Methyltransferase" evidence="4">
    <location>
        <begin position="49"/>
        <end position="140"/>
    </location>
</feature>
<evidence type="ECO:0000313" key="5">
    <source>
        <dbReference type="EMBL" id="MDR7353527.1"/>
    </source>
</evidence>
<proteinExistence type="predicted"/>
<dbReference type="SUPFAM" id="SSF53335">
    <property type="entry name" value="S-adenosyl-L-methionine-dependent methyltransferases"/>
    <property type="match status" value="1"/>
</dbReference>
<comment type="caution">
    <text evidence="5">The sequence shown here is derived from an EMBL/GenBank/DDBJ whole genome shotgun (WGS) entry which is preliminary data.</text>
</comment>
<evidence type="ECO:0000256" key="3">
    <source>
        <dbReference type="ARBA" id="ARBA00022691"/>
    </source>
</evidence>
<dbReference type="InterPro" id="IPR041698">
    <property type="entry name" value="Methyltransf_25"/>
</dbReference>
<evidence type="ECO:0000256" key="1">
    <source>
        <dbReference type="ARBA" id="ARBA00022603"/>
    </source>
</evidence>
<dbReference type="Proteomes" id="UP001183619">
    <property type="component" value="Unassembled WGS sequence"/>
</dbReference>
<dbReference type="Gene3D" id="3.40.50.150">
    <property type="entry name" value="Vaccinia Virus protein VP39"/>
    <property type="match status" value="1"/>
</dbReference>
<organism evidence="5 6">
    <name type="scientific">Corynebacterium felinum</name>
    <dbReference type="NCBI Taxonomy" id="131318"/>
    <lineage>
        <taxon>Bacteria</taxon>
        <taxon>Bacillati</taxon>
        <taxon>Actinomycetota</taxon>
        <taxon>Actinomycetes</taxon>
        <taxon>Mycobacteriales</taxon>
        <taxon>Corynebacteriaceae</taxon>
        <taxon>Corynebacterium</taxon>
    </lineage>
</organism>
<keyword evidence="6" id="KW-1185">Reference proteome</keyword>
<dbReference type="CDD" id="cd02440">
    <property type="entry name" value="AdoMet_MTases"/>
    <property type="match status" value="1"/>
</dbReference>
<gene>
    <name evidence="5" type="ORF">J2S37_000065</name>
</gene>